<dbReference type="InterPro" id="IPR005495">
    <property type="entry name" value="LptG/LptF_permease"/>
</dbReference>
<keyword evidence="4 6" id="KW-1133">Transmembrane helix</keyword>
<feature type="transmembrane region" description="Helical" evidence="6">
    <location>
        <begin position="328"/>
        <end position="350"/>
    </location>
</feature>
<dbReference type="PANTHER" id="PTHR33529">
    <property type="entry name" value="SLR0882 PROTEIN-RELATED"/>
    <property type="match status" value="1"/>
</dbReference>
<evidence type="ECO:0000256" key="1">
    <source>
        <dbReference type="ARBA" id="ARBA00004651"/>
    </source>
</evidence>
<feature type="transmembrane region" description="Helical" evidence="6">
    <location>
        <begin position="50"/>
        <end position="70"/>
    </location>
</feature>
<sequence>MRLVAWPLVACLGVTVVTLLLERTLRLLDLLSQSNDRFGFVVALGGNLVPHYIGLALPIAFFVALFVVVTRLNADSEVDSLLASGVSLTRLATPFVILGVGLTLFSLIVFGYIQPYSRYAYRAVMHSALNAGWNGRLPAGAFIDQDGVLITADVADPAGQKLERVFIRRRDDAGKEEVVTARVGRLQPEFGGKEVVVTLTDGRRIGQDARGAYQILSFNDWTLRAPLAGAARLLRARGGDERELTLDELWRQAASDKSIVPEQTLLAELYSRLARAFFLPFLPLMAFPLGLAAKRARRAPGLIVAGLILFAFQHSLQTGAGLAESGRTTALIGTGTPFLIFCGFCVWMFLGSRNRPGETPISKIAEHIAVFITTCEKAVQSKKKPA</sequence>
<accession>A0AB39KXZ9</accession>
<reference evidence="7" key="1">
    <citation type="submission" date="2024-06" db="EMBL/GenBank/DDBJ databases">
        <title>Caulobacter inopinatus, sp. nov.</title>
        <authorList>
            <person name="Donachie S.P."/>
        </authorList>
    </citation>
    <scope>NUCLEOTIDE SEQUENCE</scope>
    <source>
        <strain evidence="7">73W</strain>
    </source>
</reference>
<protein>
    <submittedName>
        <fullName evidence="7">LptF/LptG family permease</fullName>
    </submittedName>
</protein>
<keyword evidence="3 6" id="KW-0812">Transmembrane</keyword>
<feature type="transmembrane region" description="Helical" evidence="6">
    <location>
        <begin position="299"/>
        <end position="316"/>
    </location>
</feature>
<dbReference type="GO" id="GO:0043190">
    <property type="term" value="C:ATP-binding cassette (ABC) transporter complex"/>
    <property type="evidence" value="ECO:0007669"/>
    <property type="project" value="TreeGrafter"/>
</dbReference>
<dbReference type="RefSeq" id="WP_369062548.1">
    <property type="nucleotide sequence ID" value="NZ_CP158375.1"/>
</dbReference>
<evidence type="ECO:0000256" key="6">
    <source>
        <dbReference type="SAM" id="Phobius"/>
    </source>
</evidence>
<evidence type="ECO:0000256" key="3">
    <source>
        <dbReference type="ARBA" id="ARBA00022692"/>
    </source>
</evidence>
<feature type="transmembrane region" description="Helical" evidence="6">
    <location>
        <begin position="273"/>
        <end position="292"/>
    </location>
</feature>
<dbReference type="GO" id="GO:0015920">
    <property type="term" value="P:lipopolysaccharide transport"/>
    <property type="evidence" value="ECO:0007669"/>
    <property type="project" value="TreeGrafter"/>
</dbReference>
<keyword evidence="5 6" id="KW-0472">Membrane</keyword>
<evidence type="ECO:0000313" key="7">
    <source>
        <dbReference type="EMBL" id="XDO98675.1"/>
    </source>
</evidence>
<proteinExistence type="predicted"/>
<dbReference type="Pfam" id="PF03739">
    <property type="entry name" value="LptF_LptG"/>
    <property type="match status" value="1"/>
</dbReference>
<gene>
    <name evidence="7" type="ORF">ABOZ73_13670</name>
</gene>
<dbReference type="AlphaFoldDB" id="A0AB39KXZ9"/>
<dbReference type="EMBL" id="CP158375">
    <property type="protein sequence ID" value="XDO98675.1"/>
    <property type="molecule type" value="Genomic_DNA"/>
</dbReference>
<dbReference type="PANTHER" id="PTHR33529:SF6">
    <property type="entry name" value="YJGP_YJGQ FAMILY PERMEASE"/>
    <property type="match status" value="1"/>
</dbReference>
<evidence type="ECO:0000256" key="2">
    <source>
        <dbReference type="ARBA" id="ARBA00022475"/>
    </source>
</evidence>
<organism evidence="7">
    <name type="scientific">Caulobacter sp. 73W</name>
    <dbReference type="NCBI Taxonomy" id="3161137"/>
    <lineage>
        <taxon>Bacteria</taxon>
        <taxon>Pseudomonadati</taxon>
        <taxon>Pseudomonadota</taxon>
        <taxon>Alphaproteobacteria</taxon>
        <taxon>Caulobacterales</taxon>
        <taxon>Caulobacteraceae</taxon>
        <taxon>Caulobacter</taxon>
    </lineage>
</organism>
<name>A0AB39KXZ9_9CAUL</name>
<feature type="transmembrane region" description="Helical" evidence="6">
    <location>
        <begin position="91"/>
        <end position="113"/>
    </location>
</feature>
<keyword evidence="2" id="KW-1003">Cell membrane</keyword>
<comment type="subcellular location">
    <subcellularLocation>
        <location evidence="1">Cell membrane</location>
        <topology evidence="1">Multi-pass membrane protein</topology>
    </subcellularLocation>
</comment>
<evidence type="ECO:0000256" key="4">
    <source>
        <dbReference type="ARBA" id="ARBA00022989"/>
    </source>
</evidence>
<evidence type="ECO:0000256" key="5">
    <source>
        <dbReference type="ARBA" id="ARBA00023136"/>
    </source>
</evidence>